<proteinExistence type="predicted"/>
<evidence type="ECO:0000313" key="3">
    <source>
        <dbReference type="Proteomes" id="UP000616779"/>
    </source>
</evidence>
<dbReference type="InterPro" id="IPR025372">
    <property type="entry name" value="DUF4362"/>
</dbReference>
<sequence length="150" mass="16968">MRRIICLVLSVFLLSGCNTYTLQDAKNNGDIIVGHLGPMNFEKIDSFITDFEKQKASKLRITSYSVEGDPVLSDLIYDGKQINYIFDNSRDKHGGKQKGKSKTSCNKIEKRSVTREGSTKGLEYILTDCKEIIGFHSADKDEIYLMFKAQ</sequence>
<organism evidence="2 3">
    <name type="scientific">Paenibacillus phytorum</name>
    <dbReference type="NCBI Taxonomy" id="2654977"/>
    <lineage>
        <taxon>Bacteria</taxon>
        <taxon>Bacillati</taxon>
        <taxon>Bacillota</taxon>
        <taxon>Bacilli</taxon>
        <taxon>Bacillales</taxon>
        <taxon>Paenibacillaceae</taxon>
        <taxon>Paenibacillus</taxon>
    </lineage>
</organism>
<evidence type="ECO:0000313" key="2">
    <source>
        <dbReference type="EMBL" id="NOU73651.1"/>
    </source>
</evidence>
<name>A0ABX1Y0K8_9BACL</name>
<comment type="caution">
    <text evidence="2">The sequence shown here is derived from an EMBL/GenBank/DDBJ whole genome shotgun (WGS) entry which is preliminary data.</text>
</comment>
<dbReference type="Pfam" id="PF14275">
    <property type="entry name" value="DUF4362"/>
    <property type="match status" value="1"/>
</dbReference>
<feature type="region of interest" description="Disordered" evidence="1">
    <location>
        <begin position="88"/>
        <end position="107"/>
    </location>
</feature>
<dbReference type="EMBL" id="WHOA01000131">
    <property type="protein sequence ID" value="NOU73651.1"/>
    <property type="molecule type" value="Genomic_DNA"/>
</dbReference>
<reference evidence="2 3" key="1">
    <citation type="submission" date="2019-10" db="EMBL/GenBank/DDBJ databases">
        <title>Description of Paenibacillus terrestris sp. nov.</title>
        <authorList>
            <person name="Carlier A."/>
            <person name="Qi S."/>
        </authorList>
    </citation>
    <scope>NUCLEOTIDE SEQUENCE [LARGE SCALE GENOMIC DNA]</scope>
    <source>
        <strain evidence="2 3">LMG 31458</strain>
    </source>
</reference>
<accession>A0ABX1Y0K8</accession>
<dbReference type="Proteomes" id="UP000616779">
    <property type="component" value="Unassembled WGS sequence"/>
</dbReference>
<protein>
    <submittedName>
        <fullName evidence="2">DUF4362 domain-containing protein</fullName>
    </submittedName>
</protein>
<evidence type="ECO:0000256" key="1">
    <source>
        <dbReference type="SAM" id="MobiDB-lite"/>
    </source>
</evidence>
<dbReference type="PROSITE" id="PS51257">
    <property type="entry name" value="PROKAR_LIPOPROTEIN"/>
    <property type="match status" value="1"/>
</dbReference>
<dbReference type="RefSeq" id="WP_216625351.1">
    <property type="nucleotide sequence ID" value="NZ_WHOA01000131.1"/>
</dbReference>
<keyword evidence="3" id="KW-1185">Reference proteome</keyword>
<gene>
    <name evidence="2" type="ORF">GC098_19875</name>
</gene>